<evidence type="ECO:0000256" key="1">
    <source>
        <dbReference type="ARBA" id="ARBA00001917"/>
    </source>
</evidence>
<protein>
    <recommendedName>
        <fullName evidence="4">Flavin reductase like domain-containing protein</fullName>
    </recommendedName>
</protein>
<dbReference type="GO" id="GO:0010181">
    <property type="term" value="F:FMN binding"/>
    <property type="evidence" value="ECO:0007669"/>
    <property type="project" value="InterPro"/>
</dbReference>
<gene>
    <name evidence="5" type="ORF">S03H2_58308</name>
</gene>
<organism evidence="5">
    <name type="scientific">marine sediment metagenome</name>
    <dbReference type="NCBI Taxonomy" id="412755"/>
    <lineage>
        <taxon>unclassified sequences</taxon>
        <taxon>metagenomes</taxon>
        <taxon>ecological metagenomes</taxon>
    </lineage>
</organism>
<feature type="domain" description="Flavin reductase like" evidence="4">
    <location>
        <begin position="4"/>
        <end position="110"/>
    </location>
</feature>
<dbReference type="EMBL" id="BARU01037412">
    <property type="protein sequence ID" value="GAH87757.1"/>
    <property type="molecule type" value="Genomic_DNA"/>
</dbReference>
<name>X1J197_9ZZZZ</name>
<dbReference type="InterPro" id="IPR052174">
    <property type="entry name" value="Flavoredoxin"/>
</dbReference>
<evidence type="ECO:0000259" key="4">
    <source>
        <dbReference type="Pfam" id="PF01613"/>
    </source>
</evidence>
<feature type="non-terminal residue" evidence="5">
    <location>
        <position position="1"/>
    </location>
</feature>
<dbReference type="SUPFAM" id="SSF50475">
    <property type="entry name" value="FMN-binding split barrel"/>
    <property type="match status" value="1"/>
</dbReference>
<comment type="similarity">
    <text evidence="3">Belongs to the flavoredoxin family.</text>
</comment>
<evidence type="ECO:0000313" key="5">
    <source>
        <dbReference type="EMBL" id="GAH87757.1"/>
    </source>
</evidence>
<dbReference type="PANTHER" id="PTHR43567:SF1">
    <property type="entry name" value="FLAVOREDOXIN"/>
    <property type="match status" value="1"/>
</dbReference>
<dbReference type="PANTHER" id="PTHR43567">
    <property type="entry name" value="FLAVOREDOXIN-RELATED-RELATED"/>
    <property type="match status" value="1"/>
</dbReference>
<reference evidence="5" key="1">
    <citation type="journal article" date="2014" name="Front. Microbiol.">
        <title>High frequency of phylogenetically diverse reductive dehalogenase-homologous genes in deep subseafloor sedimentary metagenomes.</title>
        <authorList>
            <person name="Kawai M."/>
            <person name="Futagami T."/>
            <person name="Toyoda A."/>
            <person name="Takaki Y."/>
            <person name="Nishi S."/>
            <person name="Hori S."/>
            <person name="Arai W."/>
            <person name="Tsubouchi T."/>
            <person name="Morono Y."/>
            <person name="Uchiyama I."/>
            <person name="Ito T."/>
            <person name="Fujiyama A."/>
            <person name="Inagaki F."/>
            <person name="Takami H."/>
        </authorList>
    </citation>
    <scope>NUCLEOTIDE SEQUENCE</scope>
    <source>
        <strain evidence="5">Expedition CK06-06</strain>
    </source>
</reference>
<dbReference type="InterPro" id="IPR012349">
    <property type="entry name" value="Split_barrel_FMN-bd"/>
</dbReference>
<evidence type="ECO:0000256" key="2">
    <source>
        <dbReference type="ARBA" id="ARBA00022630"/>
    </source>
</evidence>
<comment type="cofactor">
    <cofactor evidence="1">
        <name>FMN</name>
        <dbReference type="ChEBI" id="CHEBI:58210"/>
    </cofactor>
</comment>
<sequence>YTDRGIRQNMTFSVNLPSRDMVKETDYCGIVSGSKVNKVEVCQFRIFYGKLENAPLIEQCPINLECKVVHILDLGSHSLVIGRVEESYTSNNCLTEGKPDINKIQPLAWTREPSNQYYALGEVVAKSHSIGQELKRKE</sequence>
<proteinExistence type="inferred from homology"/>
<comment type="caution">
    <text evidence="5">The sequence shown here is derived from an EMBL/GenBank/DDBJ whole genome shotgun (WGS) entry which is preliminary data.</text>
</comment>
<dbReference type="InterPro" id="IPR002563">
    <property type="entry name" value="Flavin_Rdtase-like_dom"/>
</dbReference>
<dbReference type="Gene3D" id="2.30.110.10">
    <property type="entry name" value="Electron Transport, Fmn-binding Protein, Chain A"/>
    <property type="match status" value="1"/>
</dbReference>
<dbReference type="AlphaFoldDB" id="X1J197"/>
<accession>X1J197</accession>
<keyword evidence="2" id="KW-0285">Flavoprotein</keyword>
<dbReference type="Pfam" id="PF01613">
    <property type="entry name" value="Flavin_Reduct"/>
    <property type="match status" value="1"/>
</dbReference>
<evidence type="ECO:0000256" key="3">
    <source>
        <dbReference type="ARBA" id="ARBA00038054"/>
    </source>
</evidence>